<dbReference type="PANTHER" id="PTHR30204:SF15">
    <property type="entry name" value="BLL5018 PROTEIN"/>
    <property type="match status" value="1"/>
</dbReference>
<dbReference type="InterPro" id="IPR000551">
    <property type="entry name" value="MerR-type_HTH_dom"/>
</dbReference>
<dbReference type="SUPFAM" id="SSF46955">
    <property type="entry name" value="Putative DNA-binding domain"/>
    <property type="match status" value="1"/>
</dbReference>
<proteinExistence type="predicted"/>
<dbReference type="GO" id="GO:0003700">
    <property type="term" value="F:DNA-binding transcription factor activity"/>
    <property type="evidence" value="ECO:0007669"/>
    <property type="project" value="InterPro"/>
</dbReference>
<dbReference type="CDD" id="cd04765">
    <property type="entry name" value="HTH_MlrA-like_sg2"/>
    <property type="match status" value="1"/>
</dbReference>
<dbReference type="AlphaFoldDB" id="A0A239AP81"/>
<organism evidence="4 5">
    <name type="scientific">Humidesulfovibrio mexicanus</name>
    <dbReference type="NCBI Taxonomy" id="147047"/>
    <lineage>
        <taxon>Bacteria</taxon>
        <taxon>Pseudomonadati</taxon>
        <taxon>Thermodesulfobacteriota</taxon>
        <taxon>Desulfovibrionia</taxon>
        <taxon>Desulfovibrionales</taxon>
        <taxon>Desulfovibrionaceae</taxon>
        <taxon>Humidesulfovibrio</taxon>
    </lineage>
</organism>
<dbReference type="Proteomes" id="UP000198324">
    <property type="component" value="Unassembled WGS sequence"/>
</dbReference>
<evidence type="ECO:0000259" key="3">
    <source>
        <dbReference type="PROSITE" id="PS50937"/>
    </source>
</evidence>
<keyword evidence="5" id="KW-1185">Reference proteome</keyword>
<protein>
    <submittedName>
        <fullName evidence="4">MerR HTH family regulatory protein</fullName>
    </submittedName>
</protein>
<name>A0A239AP81_9BACT</name>
<dbReference type="InterPro" id="IPR047057">
    <property type="entry name" value="MerR_fam"/>
</dbReference>
<sequence>MERKTYKIGQAAKLLDVKPFVLRFWEGEFKGLLVPVRTPSGQRAYTEQNVETVREIKRLLYDEGLTIEGAKKRLREAASQDSRPTSAPRDAAVGESVPAPAAAALAASAAGARRPAQPSLLDPPQAQGPAVAAITPAADPDALRRAEDRAQTLQAALVGVLSELRSLRDLLG</sequence>
<dbReference type="Pfam" id="PF13411">
    <property type="entry name" value="MerR_1"/>
    <property type="match status" value="1"/>
</dbReference>
<dbReference type="Gene3D" id="1.10.1660.10">
    <property type="match status" value="1"/>
</dbReference>
<feature type="compositionally biased region" description="Low complexity" evidence="2">
    <location>
        <begin position="91"/>
        <end position="116"/>
    </location>
</feature>
<accession>A0A239AP81</accession>
<feature type="domain" description="HTH merR-type" evidence="3">
    <location>
        <begin position="5"/>
        <end position="76"/>
    </location>
</feature>
<keyword evidence="1" id="KW-0238">DNA-binding</keyword>
<evidence type="ECO:0000313" key="4">
    <source>
        <dbReference type="EMBL" id="SNR97350.1"/>
    </source>
</evidence>
<dbReference type="PANTHER" id="PTHR30204">
    <property type="entry name" value="REDOX-CYCLING DRUG-SENSING TRANSCRIPTIONAL ACTIVATOR SOXR"/>
    <property type="match status" value="1"/>
</dbReference>
<dbReference type="RefSeq" id="WP_089274349.1">
    <property type="nucleotide sequence ID" value="NZ_FZOC01000004.1"/>
</dbReference>
<dbReference type="EMBL" id="FZOC01000004">
    <property type="protein sequence ID" value="SNR97350.1"/>
    <property type="molecule type" value="Genomic_DNA"/>
</dbReference>
<feature type="region of interest" description="Disordered" evidence="2">
    <location>
        <begin position="74"/>
        <end position="145"/>
    </location>
</feature>
<evidence type="ECO:0000313" key="5">
    <source>
        <dbReference type="Proteomes" id="UP000198324"/>
    </source>
</evidence>
<gene>
    <name evidence="4" type="ORF">SAMN04488503_2125</name>
</gene>
<dbReference type="SMART" id="SM00422">
    <property type="entry name" value="HTH_MERR"/>
    <property type="match status" value="1"/>
</dbReference>
<dbReference type="GO" id="GO:0003677">
    <property type="term" value="F:DNA binding"/>
    <property type="evidence" value="ECO:0007669"/>
    <property type="project" value="UniProtKB-KW"/>
</dbReference>
<dbReference type="OrthoDB" id="9810140at2"/>
<reference evidence="4 5" key="1">
    <citation type="submission" date="2017-06" db="EMBL/GenBank/DDBJ databases">
        <authorList>
            <person name="Kim H.J."/>
            <person name="Triplett B.A."/>
        </authorList>
    </citation>
    <scope>NUCLEOTIDE SEQUENCE [LARGE SCALE GENOMIC DNA]</scope>
    <source>
        <strain evidence="4 5">DSM 13116</strain>
    </source>
</reference>
<dbReference type="PROSITE" id="PS50937">
    <property type="entry name" value="HTH_MERR_2"/>
    <property type="match status" value="1"/>
</dbReference>
<dbReference type="InterPro" id="IPR009061">
    <property type="entry name" value="DNA-bd_dom_put_sf"/>
</dbReference>
<evidence type="ECO:0000256" key="2">
    <source>
        <dbReference type="SAM" id="MobiDB-lite"/>
    </source>
</evidence>
<evidence type="ECO:0000256" key="1">
    <source>
        <dbReference type="ARBA" id="ARBA00023125"/>
    </source>
</evidence>